<dbReference type="PANTHER" id="PTHR30503">
    <property type="entry name" value="INNER MEMBRANE PROTEIN YEDI"/>
    <property type="match status" value="1"/>
</dbReference>
<feature type="transmembrane region" description="Helical" evidence="2">
    <location>
        <begin position="76"/>
        <end position="94"/>
    </location>
</feature>
<feature type="transmembrane region" description="Helical" evidence="2">
    <location>
        <begin position="286"/>
        <end position="306"/>
    </location>
</feature>
<organism evidence="3 4">
    <name type="scientific">Pseudoclavibacter albus</name>
    <dbReference type="NCBI Taxonomy" id="272241"/>
    <lineage>
        <taxon>Bacteria</taxon>
        <taxon>Bacillati</taxon>
        <taxon>Actinomycetota</taxon>
        <taxon>Actinomycetes</taxon>
        <taxon>Micrococcales</taxon>
        <taxon>Microbacteriaceae</taxon>
        <taxon>Pseudoclavibacter</taxon>
    </lineage>
</organism>
<keyword evidence="4" id="KW-1185">Reference proteome</keyword>
<dbReference type="Pfam" id="PF05661">
    <property type="entry name" value="DUF808"/>
    <property type="match status" value="1"/>
</dbReference>
<evidence type="ECO:0000313" key="3">
    <source>
        <dbReference type="EMBL" id="MCT2042842.1"/>
    </source>
</evidence>
<evidence type="ECO:0000256" key="2">
    <source>
        <dbReference type="SAM" id="Phobius"/>
    </source>
</evidence>
<feature type="transmembrane region" description="Helical" evidence="2">
    <location>
        <begin position="173"/>
        <end position="195"/>
    </location>
</feature>
<sequence length="335" mass="34909">MSAGLIALLDDVAAIAKAAAASVDDVAAAAGRASVKATGVVVDDTAVTPQYVTGVTPDREIPIIWRIAKGSLVNKLAIILPVAMLLSQFVPWLLTPILMLGGAFLSYEGAHKVWDAITGHGHEESDDDQGAAADPEQEKQLVSGAIRTDLILSAEIMVISLNEVANESFWKRLAIMIVVALVMTILVYGVVAVLVKADDLGLRITKHNKRSVIGRGLVNGMPYVLEAISVIGTAAMLWVGGHILLDGASKLGFTAPFDLVHAAEHWVETITPAALAPALAWLTETLGSAIAGFLVGSVVVGVLALIPHRAPTPETGAETATSEDAQDASETPATK</sequence>
<gene>
    <name evidence="3" type="ORF">M3D15_05770</name>
</gene>
<dbReference type="EMBL" id="JALXSQ010000018">
    <property type="protein sequence ID" value="MCT2042842.1"/>
    <property type="molecule type" value="Genomic_DNA"/>
</dbReference>
<accession>A0ABT2HWZ7</accession>
<feature type="region of interest" description="Disordered" evidence="1">
    <location>
        <begin position="311"/>
        <end position="335"/>
    </location>
</feature>
<dbReference type="PANTHER" id="PTHR30503:SF3">
    <property type="entry name" value="INNER MEMBRANE PROTEIN YEDI"/>
    <property type="match status" value="1"/>
</dbReference>
<name>A0ABT2HWZ7_9MICO</name>
<keyword evidence="2" id="KW-0472">Membrane</keyword>
<keyword evidence="2" id="KW-0812">Transmembrane</keyword>
<comment type="caution">
    <text evidence="3">The sequence shown here is derived from an EMBL/GenBank/DDBJ whole genome shotgun (WGS) entry which is preliminary data.</text>
</comment>
<dbReference type="PIRSF" id="PIRSF016660">
    <property type="entry name" value="YedI"/>
    <property type="match status" value="1"/>
</dbReference>
<dbReference type="InterPro" id="IPR008526">
    <property type="entry name" value="YedI"/>
</dbReference>
<dbReference type="RefSeq" id="WP_083523220.1">
    <property type="nucleotide sequence ID" value="NZ_JALXSQ010000018.1"/>
</dbReference>
<dbReference type="Proteomes" id="UP001525379">
    <property type="component" value="Unassembled WGS sequence"/>
</dbReference>
<proteinExistence type="predicted"/>
<evidence type="ECO:0000256" key="1">
    <source>
        <dbReference type="SAM" id="MobiDB-lite"/>
    </source>
</evidence>
<feature type="transmembrane region" description="Helical" evidence="2">
    <location>
        <begin position="216"/>
        <end position="239"/>
    </location>
</feature>
<protein>
    <submittedName>
        <fullName evidence="3">DUF808 domain-containing protein</fullName>
    </submittedName>
</protein>
<reference evidence="3 4" key="1">
    <citation type="submission" date="2022-04" db="EMBL/GenBank/DDBJ databases">
        <title>Human microbiome associated bacterial genomes.</title>
        <authorList>
            <person name="Sandstrom S."/>
            <person name="Salamzade R."/>
            <person name="Kalan L.R."/>
        </authorList>
    </citation>
    <scope>NUCLEOTIDE SEQUENCE [LARGE SCALE GENOMIC DNA]</scope>
    <source>
        <strain evidence="4">p3-SID1799</strain>
    </source>
</reference>
<keyword evidence="2" id="KW-1133">Transmembrane helix</keyword>
<evidence type="ECO:0000313" key="4">
    <source>
        <dbReference type="Proteomes" id="UP001525379"/>
    </source>
</evidence>